<name>A0A0V1CPM4_TRIBR</name>
<dbReference type="EMBL" id="JYDI01000144">
    <property type="protein sequence ID" value="KRY50675.1"/>
    <property type="molecule type" value="Genomic_DNA"/>
</dbReference>
<accession>A0A0V1CPM4</accession>
<sequence length="65" mass="7526">MQTSKGYRQGRLCISSKNFRDGKMQLQKLEIPLLSDSIGRRIYMKDNVLQSTTRKQQGRCKNAYG</sequence>
<reference evidence="1 2" key="1">
    <citation type="submission" date="2015-01" db="EMBL/GenBank/DDBJ databases">
        <title>Evolution of Trichinella species and genotypes.</title>
        <authorList>
            <person name="Korhonen P.K."/>
            <person name="Edoardo P."/>
            <person name="Giuseppe L.R."/>
            <person name="Gasser R.B."/>
        </authorList>
    </citation>
    <scope>NUCLEOTIDE SEQUENCE [LARGE SCALE GENOMIC DNA]</scope>
    <source>
        <strain evidence="1">ISS120</strain>
    </source>
</reference>
<gene>
    <name evidence="1" type="ORF">T03_12511</name>
</gene>
<dbReference type="Proteomes" id="UP000054653">
    <property type="component" value="Unassembled WGS sequence"/>
</dbReference>
<organism evidence="1 2">
    <name type="scientific">Trichinella britovi</name>
    <name type="common">Parasitic roundworm</name>
    <dbReference type="NCBI Taxonomy" id="45882"/>
    <lineage>
        <taxon>Eukaryota</taxon>
        <taxon>Metazoa</taxon>
        <taxon>Ecdysozoa</taxon>
        <taxon>Nematoda</taxon>
        <taxon>Enoplea</taxon>
        <taxon>Dorylaimia</taxon>
        <taxon>Trichinellida</taxon>
        <taxon>Trichinellidae</taxon>
        <taxon>Trichinella</taxon>
    </lineage>
</organism>
<proteinExistence type="predicted"/>
<keyword evidence="2" id="KW-1185">Reference proteome</keyword>
<evidence type="ECO:0000313" key="1">
    <source>
        <dbReference type="EMBL" id="KRY50675.1"/>
    </source>
</evidence>
<protein>
    <submittedName>
        <fullName evidence="1">Uncharacterized protein</fullName>
    </submittedName>
</protein>
<dbReference type="AlphaFoldDB" id="A0A0V1CPM4"/>
<evidence type="ECO:0000313" key="2">
    <source>
        <dbReference type="Proteomes" id="UP000054653"/>
    </source>
</evidence>
<comment type="caution">
    <text evidence="1">The sequence shown here is derived from an EMBL/GenBank/DDBJ whole genome shotgun (WGS) entry which is preliminary data.</text>
</comment>